<accession>A0A6J5XRI4</accession>
<organism evidence="2 3">
    <name type="scientific">Prunus armeniaca</name>
    <name type="common">Apricot</name>
    <name type="synonym">Armeniaca vulgaris</name>
    <dbReference type="NCBI Taxonomy" id="36596"/>
    <lineage>
        <taxon>Eukaryota</taxon>
        <taxon>Viridiplantae</taxon>
        <taxon>Streptophyta</taxon>
        <taxon>Embryophyta</taxon>
        <taxon>Tracheophyta</taxon>
        <taxon>Spermatophyta</taxon>
        <taxon>Magnoliopsida</taxon>
        <taxon>eudicotyledons</taxon>
        <taxon>Gunneridae</taxon>
        <taxon>Pentapetalae</taxon>
        <taxon>rosids</taxon>
        <taxon>fabids</taxon>
        <taxon>Rosales</taxon>
        <taxon>Rosaceae</taxon>
        <taxon>Amygdaloideae</taxon>
        <taxon>Amygdaleae</taxon>
        <taxon>Prunus</taxon>
    </lineage>
</organism>
<dbReference type="OrthoDB" id="6359816at2759"/>
<sequence>MSKLFFSSGGCEVPNLELAKESKSELLKTVAGTEEELSGGGKSRSVWAQFSDGGDTTDRRRHNWEDVGERGQSLWVQSSDGGDARGMSPGQEG</sequence>
<dbReference type="AlphaFoldDB" id="A0A6J5XRI4"/>
<reference evidence="3" key="1">
    <citation type="journal article" date="2020" name="Genome Biol.">
        <title>Gamete binning: chromosome-level and haplotype-resolved genome assembly enabled by high-throughput single-cell sequencing of gamete genomes.</title>
        <authorList>
            <person name="Campoy J.A."/>
            <person name="Sun H."/>
            <person name="Goel M."/>
            <person name="Jiao W.-B."/>
            <person name="Folz-Donahue K."/>
            <person name="Wang N."/>
            <person name="Rubio M."/>
            <person name="Liu C."/>
            <person name="Kukat C."/>
            <person name="Ruiz D."/>
            <person name="Huettel B."/>
            <person name="Schneeberger K."/>
        </authorList>
    </citation>
    <scope>NUCLEOTIDE SEQUENCE [LARGE SCALE GENOMIC DNA]</scope>
    <source>
        <strain evidence="3">cv. Rojo Pasion</strain>
    </source>
</reference>
<protein>
    <submittedName>
        <fullName evidence="2">Uncharacterized protein</fullName>
    </submittedName>
</protein>
<evidence type="ECO:0000313" key="3">
    <source>
        <dbReference type="Proteomes" id="UP000507245"/>
    </source>
</evidence>
<keyword evidence="3" id="KW-1185">Reference proteome</keyword>
<feature type="region of interest" description="Disordered" evidence="1">
    <location>
        <begin position="31"/>
        <end position="93"/>
    </location>
</feature>
<gene>
    <name evidence="2" type="ORF">ORAREDHAP_LOCUS41487</name>
</gene>
<name>A0A6J5XRI4_PRUAR</name>
<evidence type="ECO:0000313" key="2">
    <source>
        <dbReference type="EMBL" id="CAB4316339.1"/>
    </source>
</evidence>
<evidence type="ECO:0000256" key="1">
    <source>
        <dbReference type="SAM" id="MobiDB-lite"/>
    </source>
</evidence>
<dbReference type="Proteomes" id="UP000507245">
    <property type="component" value="Unassembled WGS sequence"/>
</dbReference>
<proteinExistence type="predicted"/>
<dbReference type="EMBL" id="CAEKKB010000007">
    <property type="protein sequence ID" value="CAB4316339.1"/>
    <property type="molecule type" value="Genomic_DNA"/>
</dbReference>